<reference evidence="19 20" key="1">
    <citation type="journal article" date="2015" name="Genome Announc.">
        <title>Expanding the biotechnology potential of lactobacilli through comparative genomics of 213 strains and associated genera.</title>
        <authorList>
            <person name="Sun Z."/>
            <person name="Harris H.M."/>
            <person name="McCann A."/>
            <person name="Guo C."/>
            <person name="Argimon S."/>
            <person name="Zhang W."/>
            <person name="Yang X."/>
            <person name="Jeffery I.B."/>
            <person name="Cooney J.C."/>
            <person name="Kagawa T.F."/>
            <person name="Liu W."/>
            <person name="Song Y."/>
            <person name="Salvetti E."/>
            <person name="Wrobel A."/>
            <person name="Rasinkangas P."/>
            <person name="Parkhill J."/>
            <person name="Rea M.C."/>
            <person name="O'Sullivan O."/>
            <person name="Ritari J."/>
            <person name="Douillard F.P."/>
            <person name="Paul Ross R."/>
            <person name="Yang R."/>
            <person name="Briner A.E."/>
            <person name="Felis G.E."/>
            <person name="de Vos W.M."/>
            <person name="Barrangou R."/>
            <person name="Klaenhammer T.R."/>
            <person name="Caufield P.W."/>
            <person name="Cui Y."/>
            <person name="Zhang H."/>
            <person name="O'Toole P.W."/>
        </authorList>
    </citation>
    <scope>NUCLEOTIDE SEQUENCE [LARGE SCALE GENOMIC DNA]</scope>
    <source>
        <strain evidence="19 20">DSM 24716</strain>
    </source>
</reference>
<evidence type="ECO:0000313" key="20">
    <source>
        <dbReference type="Proteomes" id="UP000051006"/>
    </source>
</evidence>
<feature type="active site" description="Proton donor; for delta-elimination activity" evidence="16">
    <location>
        <position position="278"/>
    </location>
</feature>
<comment type="cofactor">
    <cofactor evidence="16">
        <name>Zn(2+)</name>
        <dbReference type="ChEBI" id="CHEBI:29105"/>
    </cofactor>
    <text evidence="16">Binds 1 zinc ion per subunit.</text>
</comment>
<dbReference type="PANTHER" id="PTHR22993:SF9">
    <property type="entry name" value="FORMAMIDOPYRIMIDINE-DNA GLYCOSYLASE"/>
    <property type="match status" value="1"/>
</dbReference>
<feature type="active site" description="Schiff-base intermediate with DNA" evidence="16">
    <location>
        <position position="17"/>
    </location>
</feature>
<keyword evidence="4 16" id="KW-0479">Metal-binding</keyword>
<evidence type="ECO:0000256" key="9">
    <source>
        <dbReference type="ARBA" id="ARBA00023125"/>
    </source>
</evidence>
<comment type="catalytic activity">
    <reaction evidence="14 16">
        <text>2'-deoxyribonucleotide-(2'-deoxyribose 5'-phosphate)-2'-deoxyribonucleotide-DNA = a 3'-end 2'-deoxyribonucleotide-(2,3-dehydro-2,3-deoxyribose 5'-phosphate)-DNA + a 5'-end 5'-phospho-2'-deoxyribonucleoside-DNA + H(+)</text>
        <dbReference type="Rhea" id="RHEA:66592"/>
        <dbReference type="Rhea" id="RHEA-COMP:13180"/>
        <dbReference type="Rhea" id="RHEA-COMP:16897"/>
        <dbReference type="Rhea" id="RHEA-COMP:17067"/>
        <dbReference type="ChEBI" id="CHEBI:15378"/>
        <dbReference type="ChEBI" id="CHEBI:136412"/>
        <dbReference type="ChEBI" id="CHEBI:157695"/>
        <dbReference type="ChEBI" id="CHEBI:167181"/>
        <dbReference type="EC" id="4.2.99.18"/>
    </reaction>
</comment>
<evidence type="ECO:0000256" key="6">
    <source>
        <dbReference type="ARBA" id="ARBA00022771"/>
    </source>
</evidence>
<evidence type="ECO:0000259" key="18">
    <source>
        <dbReference type="PROSITE" id="PS51068"/>
    </source>
</evidence>
<proteinExistence type="inferred from homology"/>
<evidence type="ECO:0000256" key="8">
    <source>
        <dbReference type="ARBA" id="ARBA00022833"/>
    </source>
</evidence>
<comment type="catalytic activity">
    <reaction evidence="1 16">
        <text>Hydrolysis of DNA containing ring-opened 7-methylguanine residues, releasing 2,6-diamino-4-hydroxy-5-(N-methyl)formamidopyrimidine.</text>
        <dbReference type="EC" id="3.2.2.23"/>
    </reaction>
</comment>
<evidence type="ECO:0000256" key="10">
    <source>
        <dbReference type="ARBA" id="ARBA00023204"/>
    </source>
</evidence>
<dbReference type="Proteomes" id="UP000051006">
    <property type="component" value="Unassembled WGS sequence"/>
</dbReference>
<dbReference type="InterPro" id="IPR000214">
    <property type="entry name" value="Znf_DNA_glyclase/AP_lyase"/>
</dbReference>
<keyword evidence="13 16" id="KW-0326">Glycosidase</keyword>
<comment type="subunit">
    <text evidence="3 16">Monomer.</text>
</comment>
<comment type="caution">
    <text evidence="19">The sequence shown here is derived from an EMBL/GenBank/DDBJ whole genome shotgun (WGS) entry which is preliminary data.</text>
</comment>
<dbReference type="PANTHER" id="PTHR22993">
    <property type="entry name" value="FORMAMIDOPYRIMIDINE-DNA GLYCOSYLASE"/>
    <property type="match status" value="1"/>
</dbReference>
<dbReference type="EC" id="3.2.2.23" evidence="16"/>
<dbReference type="FunFam" id="3.20.190.10:FF:000001">
    <property type="entry name" value="Formamidopyrimidine-DNA glycosylase"/>
    <property type="match status" value="1"/>
</dbReference>
<dbReference type="CDD" id="cd08966">
    <property type="entry name" value="EcFpg-like_N"/>
    <property type="match status" value="1"/>
</dbReference>
<evidence type="ECO:0000256" key="11">
    <source>
        <dbReference type="ARBA" id="ARBA00023239"/>
    </source>
</evidence>
<dbReference type="InterPro" id="IPR015886">
    <property type="entry name" value="H2TH_FPG"/>
</dbReference>
<dbReference type="PATRIC" id="fig|993692.3.peg.2413"/>
<evidence type="ECO:0000256" key="12">
    <source>
        <dbReference type="ARBA" id="ARBA00023268"/>
    </source>
</evidence>
<gene>
    <name evidence="16" type="primary">mutM</name>
    <name evidence="16" type="synonym">fpg</name>
    <name evidence="19" type="ORF">IV57_GL002369</name>
</gene>
<dbReference type="InterPro" id="IPR010979">
    <property type="entry name" value="Ribosomal_uS13-like_H2TH"/>
</dbReference>
<dbReference type="Gene3D" id="3.20.190.10">
    <property type="entry name" value="MutM-like, N-terminal"/>
    <property type="match status" value="1"/>
</dbReference>
<protein>
    <recommendedName>
        <fullName evidence="16">Formamidopyrimidine-DNA glycosylase</fullName>
        <shortName evidence="16">Fapy-DNA glycosylase</shortName>
        <ecNumber evidence="16">3.2.2.23</ecNumber>
    </recommendedName>
    <alternativeName>
        <fullName evidence="16">DNA-(apurinic or apyrimidinic site) lyase MutM</fullName>
        <shortName evidence="16">AP lyase MutM</shortName>
        <ecNumber evidence="16">4.2.99.18</ecNumber>
    </alternativeName>
</protein>
<keyword evidence="10 16" id="KW-0234">DNA repair</keyword>
<dbReference type="PROSITE" id="PS51066">
    <property type="entry name" value="ZF_FPG_2"/>
    <property type="match status" value="1"/>
</dbReference>
<comment type="caution">
    <text evidence="16">Lacks conserved residue(s) required for the propagation of feature annotation.</text>
</comment>
<evidence type="ECO:0000256" key="5">
    <source>
        <dbReference type="ARBA" id="ARBA00022763"/>
    </source>
</evidence>
<dbReference type="STRING" id="993692.IV57_GL002369"/>
<dbReference type="InterPro" id="IPR015887">
    <property type="entry name" value="DNA_glyclase_Znf_dom_DNA_BS"/>
</dbReference>
<dbReference type="SMART" id="SM00898">
    <property type="entry name" value="Fapy_DNA_glyco"/>
    <property type="match status" value="1"/>
</dbReference>
<dbReference type="InterPro" id="IPR010663">
    <property type="entry name" value="Znf_FPG/IleRS"/>
</dbReference>
<dbReference type="SMART" id="SM01232">
    <property type="entry name" value="H2TH"/>
    <property type="match status" value="1"/>
</dbReference>
<evidence type="ECO:0000256" key="7">
    <source>
        <dbReference type="ARBA" id="ARBA00022801"/>
    </source>
</evidence>
<evidence type="ECO:0000256" key="14">
    <source>
        <dbReference type="ARBA" id="ARBA00044632"/>
    </source>
</evidence>
<evidence type="ECO:0000256" key="16">
    <source>
        <dbReference type="HAMAP-Rule" id="MF_00103"/>
    </source>
</evidence>
<dbReference type="Pfam" id="PF06827">
    <property type="entry name" value="zf-FPG_IleRS"/>
    <property type="match status" value="1"/>
</dbReference>
<dbReference type="PROSITE" id="PS51068">
    <property type="entry name" value="FPG_CAT"/>
    <property type="match status" value="1"/>
</dbReference>
<dbReference type="GO" id="GO:0034039">
    <property type="term" value="F:8-oxo-7,8-dihydroguanine DNA N-glycosylase activity"/>
    <property type="evidence" value="ECO:0007669"/>
    <property type="project" value="TreeGrafter"/>
</dbReference>
<feature type="active site" description="Proton donor; for beta-elimination activity" evidence="16">
    <location>
        <position position="73"/>
    </location>
</feature>
<feature type="domain" description="FPG-type" evidence="17">
    <location>
        <begin position="254"/>
        <end position="288"/>
    </location>
</feature>
<keyword evidence="9 16" id="KW-0238">DNA-binding</keyword>
<keyword evidence="6 16" id="KW-0863">Zinc-finger</keyword>
<keyword evidence="12 16" id="KW-0511">Multifunctional enzyme</keyword>
<dbReference type="InterPro" id="IPR012319">
    <property type="entry name" value="FPG_cat"/>
</dbReference>
<comment type="function">
    <text evidence="16">Involved in base excision repair of DNA damaged by oxidation or by mutagenic agents. Acts as DNA glycosylase that recognizes and removes damaged bases. Has a preference for oxidized purines, such as 7,8-dihydro-8-oxoguanine (8-oxoG). Has AP (apurinic/apyrimidinic) lyase activity and introduces nicks in the DNA strand. Cleaves the DNA backbone by beta-delta elimination to generate a single-strand break at the site of the removed base with both 3'- and 5'-phosphates.</text>
</comment>
<dbReference type="PROSITE" id="PS01242">
    <property type="entry name" value="ZF_FPG_1"/>
    <property type="match status" value="1"/>
</dbReference>
<dbReference type="SUPFAM" id="SSF57716">
    <property type="entry name" value="Glucocorticoid receptor-like (DNA-binding domain)"/>
    <property type="match status" value="1"/>
</dbReference>
<evidence type="ECO:0000256" key="1">
    <source>
        <dbReference type="ARBA" id="ARBA00001668"/>
    </source>
</evidence>
<feature type="active site" description="Proton donor" evidence="16">
    <location>
        <position position="18"/>
    </location>
</feature>
<keyword evidence="20" id="KW-1185">Reference proteome</keyword>
<dbReference type="InterPro" id="IPR035937">
    <property type="entry name" value="FPG_N"/>
</dbReference>
<evidence type="ECO:0000256" key="15">
    <source>
        <dbReference type="ARBA" id="ARBA00060177"/>
    </source>
</evidence>
<dbReference type="FunFam" id="1.10.8.50:FF:000003">
    <property type="entry name" value="Formamidopyrimidine-DNA glycosylase"/>
    <property type="match status" value="1"/>
</dbReference>
<dbReference type="HAMAP" id="MF_00103">
    <property type="entry name" value="Fapy_DNA_glycosyl"/>
    <property type="match status" value="1"/>
</dbReference>
<organism evidence="19 20">
    <name type="scientific">Companilactobacillus kimchiensis</name>
    <dbReference type="NCBI Taxonomy" id="993692"/>
    <lineage>
        <taxon>Bacteria</taxon>
        <taxon>Bacillati</taxon>
        <taxon>Bacillota</taxon>
        <taxon>Bacilli</taxon>
        <taxon>Lactobacillales</taxon>
        <taxon>Lactobacillaceae</taxon>
        <taxon>Companilactobacillus</taxon>
    </lineage>
</organism>
<dbReference type="SUPFAM" id="SSF81624">
    <property type="entry name" value="N-terminal domain of MutM-like DNA repair proteins"/>
    <property type="match status" value="1"/>
</dbReference>
<keyword evidence="5 16" id="KW-0227">DNA damage</keyword>
<dbReference type="GO" id="GO:0003684">
    <property type="term" value="F:damaged DNA binding"/>
    <property type="evidence" value="ECO:0007669"/>
    <property type="project" value="InterPro"/>
</dbReference>
<dbReference type="AlphaFoldDB" id="A0A0R2LD79"/>
<evidence type="ECO:0000256" key="13">
    <source>
        <dbReference type="ARBA" id="ARBA00023295"/>
    </source>
</evidence>
<feature type="binding site" evidence="16">
    <location>
        <position position="107"/>
    </location>
    <ligand>
        <name>DNA</name>
        <dbReference type="ChEBI" id="CHEBI:16991"/>
    </ligand>
</feature>
<evidence type="ECO:0000259" key="17">
    <source>
        <dbReference type="PROSITE" id="PS51066"/>
    </source>
</evidence>
<dbReference type="NCBIfam" id="NF002211">
    <property type="entry name" value="PRK01103.1"/>
    <property type="match status" value="1"/>
</dbReference>
<evidence type="ECO:0000313" key="19">
    <source>
        <dbReference type="EMBL" id="KRN99763.1"/>
    </source>
</evidence>
<comment type="similarity">
    <text evidence="2 16">Belongs to the FPG family.</text>
</comment>
<dbReference type="InterPro" id="IPR020629">
    <property type="entry name" value="FPG_Glyclase"/>
</dbReference>
<name>A0A0R2LD79_9LACO</name>
<dbReference type="GO" id="GO:0006284">
    <property type="term" value="P:base-excision repair"/>
    <property type="evidence" value="ECO:0007669"/>
    <property type="project" value="InterPro"/>
</dbReference>
<dbReference type="NCBIfam" id="TIGR00577">
    <property type="entry name" value="fpg"/>
    <property type="match status" value="1"/>
</dbReference>
<dbReference type="SUPFAM" id="SSF46946">
    <property type="entry name" value="S13-like H2TH domain"/>
    <property type="match status" value="1"/>
</dbReference>
<feature type="domain" description="Formamidopyrimidine-DNA glycosylase catalytic" evidence="18">
    <location>
        <begin position="17"/>
        <end position="129"/>
    </location>
</feature>
<feature type="binding site" evidence="16">
    <location>
        <position position="126"/>
    </location>
    <ligand>
        <name>DNA</name>
        <dbReference type="ChEBI" id="CHEBI:16991"/>
    </ligand>
</feature>
<dbReference type="GO" id="GO:0003690">
    <property type="term" value="F:double-stranded DNA binding"/>
    <property type="evidence" value="ECO:0007669"/>
    <property type="project" value="UniProtKB-ARBA"/>
</dbReference>
<evidence type="ECO:0000256" key="2">
    <source>
        <dbReference type="ARBA" id="ARBA00009409"/>
    </source>
</evidence>
<dbReference type="GO" id="GO:0008270">
    <property type="term" value="F:zinc ion binding"/>
    <property type="evidence" value="ECO:0007669"/>
    <property type="project" value="UniProtKB-UniRule"/>
</dbReference>
<dbReference type="Pfam" id="PF01149">
    <property type="entry name" value="Fapy_DNA_glyco"/>
    <property type="match status" value="1"/>
</dbReference>
<dbReference type="EMBL" id="JQCF01000007">
    <property type="protein sequence ID" value="KRN99763.1"/>
    <property type="molecule type" value="Genomic_DNA"/>
</dbReference>
<sequence>MEKWHHKNNQIVGDNMPEMPEVETVRRGLNAQVKGCKITHVEIRYQNLITGDVEQFVEFVTGSTITNVDRRAKFLLIHLDNGYTIISHLRMEGRYRISADPAAIDKHSHAIFTLDNGQKMIYNDVRKFGRMQLWNTDDLDDNRSIAKLGPEPLSKGFTFDKLKPRIMRHRKDIKTVLLDQSVLSGLGNIYVDEVLWKVKIHPETSANHLSDKDIQNIIEASNQEMKAAIASGGSTVRSYIDATGHKGNMQNSLKVYGKEGTPCPRCGTEIEKIKVGGRGTHFCPKCQVIK</sequence>
<keyword evidence="11 16" id="KW-0456">Lyase</keyword>
<dbReference type="EC" id="4.2.99.18" evidence="16"/>
<comment type="function">
    <text evidence="15">Involved in base excision repair of DNA damaged by oxidation or by mutagenic agents. Acts as a DNA glycosylase that recognizes and removes damaged bases. Has a preference for oxidized purines, such as 7,8-dihydro-8-oxoguanine (8-oxoG). Has AP (apurinic/apyrimidinic) lyase activity and introduces nicks in the DNA strand. Cleaves the DNA backbone by beta-delta elimination to generate a single-strand break at the site of the removed base with both 3'- and 5'-phosphates.</text>
</comment>
<dbReference type="GO" id="GO:0140078">
    <property type="term" value="F:class I DNA-(apurinic or apyrimidinic site) endonuclease activity"/>
    <property type="evidence" value="ECO:0007669"/>
    <property type="project" value="UniProtKB-EC"/>
</dbReference>
<keyword evidence="7 16" id="KW-0378">Hydrolase</keyword>
<evidence type="ECO:0000256" key="3">
    <source>
        <dbReference type="ARBA" id="ARBA00011245"/>
    </source>
</evidence>
<dbReference type="Gene3D" id="1.10.8.50">
    <property type="match status" value="1"/>
</dbReference>
<dbReference type="Pfam" id="PF06831">
    <property type="entry name" value="H2TH"/>
    <property type="match status" value="1"/>
</dbReference>
<accession>A0A0R2LD79</accession>
<keyword evidence="8 16" id="KW-0862">Zinc</keyword>
<evidence type="ECO:0000256" key="4">
    <source>
        <dbReference type="ARBA" id="ARBA00022723"/>
    </source>
</evidence>